<feature type="domain" description="Dienelactone hydrolase" evidence="4">
    <location>
        <begin position="136"/>
        <end position="272"/>
    </location>
</feature>
<reference evidence="5 6" key="1">
    <citation type="journal article" date="2020" name="Syst. Appl. Microbiol.">
        <title>Alienimonas chondri sp. nov., a novel planctomycete isolated from the biofilm of the red alga Chondrus crispus.</title>
        <authorList>
            <person name="Vitorino I."/>
            <person name="Albuquerque L."/>
            <person name="Wiegand S."/>
            <person name="Kallscheuer N."/>
            <person name="da Costa M.S."/>
            <person name="Lobo-da-Cunha A."/>
            <person name="Jogler C."/>
            <person name="Lage O.M."/>
        </authorList>
    </citation>
    <scope>NUCLEOTIDE SEQUENCE [LARGE SCALE GENOMIC DNA]</scope>
    <source>
        <strain evidence="5 6">LzC2</strain>
    </source>
</reference>
<accession>A0ABX1VGU3</accession>
<evidence type="ECO:0000256" key="2">
    <source>
        <dbReference type="ARBA" id="ARBA00022801"/>
    </source>
</evidence>
<evidence type="ECO:0000313" key="6">
    <source>
        <dbReference type="Proteomes" id="UP000609651"/>
    </source>
</evidence>
<dbReference type="PANTHER" id="PTHR43037">
    <property type="entry name" value="UNNAMED PRODUCT-RELATED"/>
    <property type="match status" value="1"/>
</dbReference>
<dbReference type="InterPro" id="IPR029058">
    <property type="entry name" value="AB_hydrolase_fold"/>
</dbReference>
<keyword evidence="2" id="KW-0378">Hydrolase</keyword>
<feature type="region of interest" description="Disordered" evidence="3">
    <location>
        <begin position="356"/>
        <end position="389"/>
    </location>
</feature>
<dbReference type="Proteomes" id="UP000609651">
    <property type="component" value="Unassembled WGS sequence"/>
</dbReference>
<name>A0ABX1VGU3_9PLAN</name>
<dbReference type="RefSeq" id="WP_206678721.1">
    <property type="nucleotide sequence ID" value="NZ_WTPX01000091.1"/>
</dbReference>
<evidence type="ECO:0000256" key="3">
    <source>
        <dbReference type="SAM" id="MobiDB-lite"/>
    </source>
</evidence>
<evidence type="ECO:0000256" key="1">
    <source>
        <dbReference type="ARBA" id="ARBA00022729"/>
    </source>
</evidence>
<dbReference type="InterPro" id="IPR002925">
    <property type="entry name" value="Dienelactn_hydro"/>
</dbReference>
<evidence type="ECO:0000313" key="5">
    <source>
        <dbReference type="EMBL" id="NNJ26676.1"/>
    </source>
</evidence>
<keyword evidence="6" id="KW-1185">Reference proteome</keyword>
<dbReference type="InterPro" id="IPR050955">
    <property type="entry name" value="Plant_Biomass_Hydrol_Est"/>
</dbReference>
<dbReference type="EMBL" id="WTPX01000091">
    <property type="protein sequence ID" value="NNJ26676.1"/>
    <property type="molecule type" value="Genomic_DNA"/>
</dbReference>
<keyword evidence="1" id="KW-0732">Signal</keyword>
<gene>
    <name evidence="5" type="ORF">LzC2_27660</name>
</gene>
<protein>
    <recommendedName>
        <fullName evidence="4">Dienelactone hydrolase domain-containing protein</fullName>
    </recommendedName>
</protein>
<dbReference type="SUPFAM" id="SSF53474">
    <property type="entry name" value="alpha/beta-Hydrolases"/>
    <property type="match status" value="1"/>
</dbReference>
<evidence type="ECO:0000259" key="4">
    <source>
        <dbReference type="Pfam" id="PF01738"/>
    </source>
</evidence>
<organism evidence="5 6">
    <name type="scientific">Alienimonas chondri</name>
    <dbReference type="NCBI Taxonomy" id="2681879"/>
    <lineage>
        <taxon>Bacteria</taxon>
        <taxon>Pseudomonadati</taxon>
        <taxon>Planctomycetota</taxon>
        <taxon>Planctomycetia</taxon>
        <taxon>Planctomycetales</taxon>
        <taxon>Planctomycetaceae</taxon>
        <taxon>Alienimonas</taxon>
    </lineage>
</organism>
<dbReference type="Pfam" id="PF01738">
    <property type="entry name" value="DLH"/>
    <property type="match status" value="1"/>
</dbReference>
<comment type="caution">
    <text evidence="5">The sequence shown here is derived from an EMBL/GenBank/DDBJ whole genome shotgun (WGS) entry which is preliminary data.</text>
</comment>
<dbReference type="Gene3D" id="3.40.50.1820">
    <property type="entry name" value="alpha/beta hydrolase"/>
    <property type="match status" value="1"/>
</dbReference>
<proteinExistence type="predicted"/>
<sequence length="389" mass="42941">MLPALLFAVALAPQAPPGALSEEAAAEVGAAAWEDLVAECGEALLAEREAKAIEADGQTLRFLERRFGKRPQQGHALYISMHGGGGGPAAMNDGQWRNQIRLYEPEEGVVVAPRAPGNTWDLWHRPHIDPLFDRLILSYIIDGTVDPNRVYLMGYSAGGDGTFQLAPRMADRFAAASMMAGHPNETQPDGLRNLPFSIWMGGDDAAYDRNKIAARWEKKLAALHKDDPDGYEHKVVIYPNTGHWMNGRDRAALPWMAQFTRDPWPRKIVWLQDDVTHPRFYWLEIPLDQAVKGMRIDAAVEGQRIALTVPAETVKEVRLYLSDALLDLDRPVTASINGQAVFEGVVPRTAARCPLPLSRLPSPAPGRASLKCRSPRGTPRKATRSNAIR</sequence>
<dbReference type="PANTHER" id="PTHR43037:SF5">
    <property type="entry name" value="FERULOYL ESTERASE"/>
    <property type="match status" value="1"/>
</dbReference>